<evidence type="ECO:0000256" key="3">
    <source>
        <dbReference type="PROSITE-ProRule" id="PRU00782"/>
    </source>
</evidence>
<dbReference type="InterPro" id="IPR001609">
    <property type="entry name" value="Myosin_head_motor_dom-like"/>
</dbReference>
<dbReference type="AlphaFoldDB" id="A0A7J6H6M7"/>
<gene>
    <name evidence="5" type="ORF">G4B88_030620</name>
</gene>
<dbReference type="Gene3D" id="3.40.850.10">
    <property type="entry name" value="Kinesin motor domain"/>
    <property type="match status" value="1"/>
</dbReference>
<sequence>MECYEIDERLQEKNDIKINLESIALCALFRMLRIGASKYGGHILLLKSSLFFGVLDESGAGKTESTKMFMRYLAYMGGRAAIYGRSVEQQVLKVTM</sequence>
<proteinExistence type="inferred from homology"/>
<keyword evidence="3" id="KW-0009">Actin-binding</keyword>
<dbReference type="Proteomes" id="UP000583929">
    <property type="component" value="Unassembled WGS sequence"/>
</dbReference>
<evidence type="ECO:0000259" key="4">
    <source>
        <dbReference type="PROSITE" id="PS51456"/>
    </source>
</evidence>
<keyword evidence="1 3" id="KW-0518">Myosin</keyword>
<dbReference type="GO" id="GO:0003774">
    <property type="term" value="F:cytoskeletal motor activity"/>
    <property type="evidence" value="ECO:0007669"/>
    <property type="project" value="InterPro"/>
</dbReference>
<keyword evidence="6" id="KW-1185">Reference proteome</keyword>
<evidence type="ECO:0000313" key="5">
    <source>
        <dbReference type="EMBL" id="KAF4390942.1"/>
    </source>
</evidence>
<dbReference type="InterPro" id="IPR027417">
    <property type="entry name" value="P-loop_NTPase"/>
</dbReference>
<comment type="similarity">
    <text evidence="3">Belongs to the TRAFAC class myosin-kinesin ATPase superfamily. Myosin family.</text>
</comment>
<feature type="domain" description="Myosin motor" evidence="4">
    <location>
        <begin position="1"/>
        <end position="96"/>
    </location>
</feature>
<comment type="caution">
    <text evidence="3">Lacks conserved residue(s) required for the propagation of feature annotation.</text>
</comment>
<evidence type="ECO:0000256" key="2">
    <source>
        <dbReference type="ARBA" id="ARBA00023175"/>
    </source>
</evidence>
<protein>
    <recommendedName>
        <fullName evidence="4">Myosin motor domain-containing protein</fullName>
    </recommendedName>
</protein>
<evidence type="ECO:0000256" key="1">
    <source>
        <dbReference type="ARBA" id="ARBA00023123"/>
    </source>
</evidence>
<dbReference type="EMBL" id="JAATIQ010000061">
    <property type="protein sequence ID" value="KAF4390942.1"/>
    <property type="molecule type" value="Genomic_DNA"/>
</dbReference>
<keyword evidence="2" id="KW-0505">Motor protein</keyword>
<organism evidence="5 6">
    <name type="scientific">Cannabis sativa</name>
    <name type="common">Hemp</name>
    <name type="synonym">Marijuana</name>
    <dbReference type="NCBI Taxonomy" id="3483"/>
    <lineage>
        <taxon>Eukaryota</taxon>
        <taxon>Viridiplantae</taxon>
        <taxon>Streptophyta</taxon>
        <taxon>Embryophyta</taxon>
        <taxon>Tracheophyta</taxon>
        <taxon>Spermatophyta</taxon>
        <taxon>Magnoliopsida</taxon>
        <taxon>eudicotyledons</taxon>
        <taxon>Gunneridae</taxon>
        <taxon>Pentapetalae</taxon>
        <taxon>rosids</taxon>
        <taxon>fabids</taxon>
        <taxon>Rosales</taxon>
        <taxon>Cannabaceae</taxon>
        <taxon>Cannabis</taxon>
    </lineage>
</organism>
<accession>A0A7J6H6M7</accession>
<reference evidence="5 6" key="1">
    <citation type="journal article" date="2020" name="bioRxiv">
        <title>Sequence and annotation of 42 cannabis genomes reveals extensive copy number variation in cannabinoid synthesis and pathogen resistance genes.</title>
        <authorList>
            <person name="Mckernan K.J."/>
            <person name="Helbert Y."/>
            <person name="Kane L.T."/>
            <person name="Ebling H."/>
            <person name="Zhang L."/>
            <person name="Liu B."/>
            <person name="Eaton Z."/>
            <person name="Mclaughlin S."/>
            <person name="Kingan S."/>
            <person name="Baybayan P."/>
            <person name="Concepcion G."/>
            <person name="Jordan M."/>
            <person name="Riva A."/>
            <person name="Barbazuk W."/>
            <person name="Harkins T."/>
        </authorList>
    </citation>
    <scope>NUCLEOTIDE SEQUENCE [LARGE SCALE GENOMIC DNA]</scope>
    <source>
        <strain evidence="6">cv. Jamaican Lion 4</strain>
        <tissue evidence="5">Leaf</tissue>
    </source>
</reference>
<name>A0A7J6H6M7_CANSA</name>
<dbReference type="PROSITE" id="PS51456">
    <property type="entry name" value="MYOSIN_MOTOR"/>
    <property type="match status" value="1"/>
</dbReference>
<dbReference type="GO" id="GO:0005524">
    <property type="term" value="F:ATP binding"/>
    <property type="evidence" value="ECO:0007669"/>
    <property type="project" value="InterPro"/>
</dbReference>
<evidence type="ECO:0000313" key="6">
    <source>
        <dbReference type="Proteomes" id="UP000583929"/>
    </source>
</evidence>
<dbReference type="InterPro" id="IPR036961">
    <property type="entry name" value="Kinesin_motor_dom_sf"/>
</dbReference>
<comment type="caution">
    <text evidence="5">The sequence shown here is derived from an EMBL/GenBank/DDBJ whole genome shotgun (WGS) entry which is preliminary data.</text>
</comment>
<dbReference type="GO" id="GO:0003779">
    <property type="term" value="F:actin binding"/>
    <property type="evidence" value="ECO:0007669"/>
    <property type="project" value="UniProtKB-KW"/>
</dbReference>
<dbReference type="SUPFAM" id="SSF52540">
    <property type="entry name" value="P-loop containing nucleoside triphosphate hydrolases"/>
    <property type="match status" value="1"/>
</dbReference>
<dbReference type="GO" id="GO:0016459">
    <property type="term" value="C:myosin complex"/>
    <property type="evidence" value="ECO:0007669"/>
    <property type="project" value="UniProtKB-KW"/>
</dbReference>